<sequence>MRNITPEETKKYRHIISGQFSNFVLLATELGNIETSVIASLNGKKGDYVTEPLAVLVNKDIFALLKNPGVHLIAGKNLILE</sequence>
<dbReference type="AlphaFoldDB" id="A0A1G2U5T5"/>
<comment type="caution">
    <text evidence="1">The sequence shown here is derived from an EMBL/GenBank/DDBJ whole genome shotgun (WGS) entry which is preliminary data.</text>
</comment>
<dbReference type="Proteomes" id="UP000177722">
    <property type="component" value="Unassembled WGS sequence"/>
</dbReference>
<evidence type="ECO:0000313" key="1">
    <source>
        <dbReference type="EMBL" id="OHB04855.1"/>
    </source>
</evidence>
<name>A0A1G2U5T5_9BACT</name>
<reference evidence="1 2" key="1">
    <citation type="journal article" date="2016" name="Nat. Commun.">
        <title>Thousands of microbial genomes shed light on interconnected biogeochemical processes in an aquifer system.</title>
        <authorList>
            <person name="Anantharaman K."/>
            <person name="Brown C.T."/>
            <person name="Hug L.A."/>
            <person name="Sharon I."/>
            <person name="Castelle C.J."/>
            <person name="Probst A.J."/>
            <person name="Thomas B.C."/>
            <person name="Singh A."/>
            <person name="Wilkins M.J."/>
            <person name="Karaoz U."/>
            <person name="Brodie E.L."/>
            <person name="Williams K.H."/>
            <person name="Hubbard S.S."/>
            <person name="Banfield J.F."/>
        </authorList>
    </citation>
    <scope>NUCLEOTIDE SEQUENCE [LARGE SCALE GENOMIC DNA]</scope>
</reference>
<organism evidence="1 2">
    <name type="scientific">Candidatus Zambryskibacteria bacterium RIFCSPLOWO2_01_FULL_45_43</name>
    <dbReference type="NCBI Taxonomy" id="1802762"/>
    <lineage>
        <taxon>Bacteria</taxon>
        <taxon>Candidatus Zambryskiibacteriota</taxon>
    </lineage>
</organism>
<evidence type="ECO:0000313" key="2">
    <source>
        <dbReference type="Proteomes" id="UP000177722"/>
    </source>
</evidence>
<gene>
    <name evidence="1" type="ORF">A3B16_01445</name>
</gene>
<accession>A0A1G2U5T5</accession>
<protein>
    <submittedName>
        <fullName evidence="1">Uncharacterized protein</fullName>
    </submittedName>
</protein>
<dbReference type="EMBL" id="MHWF01000032">
    <property type="protein sequence ID" value="OHB04855.1"/>
    <property type="molecule type" value="Genomic_DNA"/>
</dbReference>
<proteinExistence type="predicted"/>